<protein>
    <submittedName>
        <fullName evidence="4">Inosine/uridine-preferring nucleoside hydrolase</fullName>
    </submittedName>
</protein>
<evidence type="ECO:0000256" key="2">
    <source>
        <dbReference type="ARBA" id="ARBA00023295"/>
    </source>
</evidence>
<evidence type="ECO:0000313" key="4">
    <source>
        <dbReference type="EMBL" id="AEE95629.1"/>
    </source>
</evidence>
<dbReference type="STRING" id="697281.Mahau_0413"/>
<evidence type="ECO:0000313" key="5">
    <source>
        <dbReference type="Proteomes" id="UP000008457"/>
    </source>
</evidence>
<dbReference type="HOGENOM" id="CLU_036838_2_1_9"/>
<dbReference type="OrthoDB" id="9797882at2"/>
<dbReference type="PANTHER" id="PTHR12304">
    <property type="entry name" value="INOSINE-URIDINE PREFERRING NUCLEOSIDE HYDROLASE"/>
    <property type="match status" value="1"/>
</dbReference>
<dbReference type="Gene3D" id="3.90.245.10">
    <property type="entry name" value="Ribonucleoside hydrolase-like"/>
    <property type="match status" value="1"/>
</dbReference>
<name>F3ZYA4_MAHA5</name>
<feature type="domain" description="Inosine/uridine-preferring nucleoside hydrolase" evidence="3">
    <location>
        <begin position="4"/>
        <end position="279"/>
    </location>
</feature>
<evidence type="ECO:0000256" key="1">
    <source>
        <dbReference type="ARBA" id="ARBA00022801"/>
    </source>
</evidence>
<dbReference type="GO" id="GO:0005829">
    <property type="term" value="C:cytosol"/>
    <property type="evidence" value="ECO:0007669"/>
    <property type="project" value="TreeGrafter"/>
</dbReference>
<dbReference type="GO" id="GO:0006152">
    <property type="term" value="P:purine nucleoside catabolic process"/>
    <property type="evidence" value="ECO:0007669"/>
    <property type="project" value="TreeGrafter"/>
</dbReference>
<dbReference type="EMBL" id="CP002360">
    <property type="protein sequence ID" value="AEE95629.1"/>
    <property type="molecule type" value="Genomic_DNA"/>
</dbReference>
<organism evidence="4 5">
    <name type="scientific">Mahella australiensis (strain DSM 15567 / CIP 107919 / 50-1 BON)</name>
    <dbReference type="NCBI Taxonomy" id="697281"/>
    <lineage>
        <taxon>Bacteria</taxon>
        <taxon>Bacillati</taxon>
        <taxon>Bacillota</taxon>
        <taxon>Clostridia</taxon>
        <taxon>Thermoanaerobacterales</taxon>
        <taxon>Thermoanaerobacterales Family IV. Incertae Sedis</taxon>
        <taxon>Mahella</taxon>
    </lineage>
</organism>
<dbReference type="PANTHER" id="PTHR12304:SF4">
    <property type="entry name" value="URIDINE NUCLEOSIDASE"/>
    <property type="match status" value="1"/>
</dbReference>
<dbReference type="InterPro" id="IPR036452">
    <property type="entry name" value="Ribo_hydro-like"/>
</dbReference>
<dbReference type="AlphaFoldDB" id="F3ZYA4"/>
<gene>
    <name evidence="4" type="ordered locus">Mahau_0413</name>
</gene>
<dbReference type="Proteomes" id="UP000008457">
    <property type="component" value="Chromosome"/>
</dbReference>
<dbReference type="InterPro" id="IPR001910">
    <property type="entry name" value="Inosine/uridine_hydrolase_dom"/>
</dbReference>
<evidence type="ECO:0000259" key="3">
    <source>
        <dbReference type="Pfam" id="PF01156"/>
    </source>
</evidence>
<keyword evidence="1 4" id="KW-0378">Hydrolase</keyword>
<sequence length="289" mass="31725">MGRLIIDTDIGDDIDDALAIALALNSSEVELIGITTVFRNVRERARLAITELKVYNKMNIPVHMGMGHPLINDVDEDAIPCQCAAADDSIEVFDDKNAVDFIIDTCMTSNDPITLVPIGPLTNIGMALRMEPKLAHKVKIVLMGGCIGKPQPEWNIMCDPEAAHIVMSSGADITMVGLDVTTKCQMTLKQLEAFEQSSRAEVKFLFELIKLWDKAFNFHMPVLHDPLAVAVALDPSLVTVQPMDIGIELGGIYTRGMTVPREGTSVKAAVDVDVERFMELFMTRVAKDI</sequence>
<dbReference type="eggNOG" id="COG1957">
    <property type="taxonomic scope" value="Bacteria"/>
</dbReference>
<proteinExistence type="predicted"/>
<dbReference type="InterPro" id="IPR023186">
    <property type="entry name" value="IUNH"/>
</dbReference>
<reference evidence="4 5" key="2">
    <citation type="journal article" date="2011" name="Stand. Genomic Sci.">
        <title>Complete genome sequence of Mahella australiensis type strain (50-1 BON).</title>
        <authorList>
            <person name="Sikorski J."/>
            <person name="Teshima H."/>
            <person name="Nolan M."/>
            <person name="Lucas S."/>
            <person name="Hammon N."/>
            <person name="Deshpande S."/>
            <person name="Cheng J.F."/>
            <person name="Pitluck S."/>
            <person name="Liolios K."/>
            <person name="Pagani I."/>
            <person name="Ivanova N."/>
            <person name="Huntemann M."/>
            <person name="Mavromatis K."/>
            <person name="Ovchinikova G."/>
            <person name="Pati A."/>
            <person name="Tapia R."/>
            <person name="Han C."/>
            <person name="Goodwin L."/>
            <person name="Chen A."/>
            <person name="Palaniappan K."/>
            <person name="Land M."/>
            <person name="Hauser L."/>
            <person name="Ngatchou-Djao O.D."/>
            <person name="Rohde M."/>
            <person name="Pukall R."/>
            <person name="Spring S."/>
            <person name="Abt B."/>
            <person name="Goker M."/>
            <person name="Detter J.C."/>
            <person name="Woyke T."/>
            <person name="Bristow J."/>
            <person name="Markowitz V."/>
            <person name="Hugenholtz P."/>
            <person name="Eisen J.A."/>
            <person name="Kyrpides N.C."/>
            <person name="Klenk H.P."/>
            <person name="Lapidus A."/>
        </authorList>
    </citation>
    <scope>NUCLEOTIDE SEQUENCE [LARGE SCALE GENOMIC DNA]</scope>
    <source>
        <strain evidence="5">DSM 15567 / CIP 107919 / 50-1 BON</strain>
    </source>
</reference>
<keyword evidence="2" id="KW-0326">Glycosidase</keyword>
<dbReference type="RefSeq" id="WP_013780062.1">
    <property type="nucleotide sequence ID" value="NC_015520.1"/>
</dbReference>
<dbReference type="Pfam" id="PF01156">
    <property type="entry name" value="IU_nuc_hydro"/>
    <property type="match status" value="1"/>
</dbReference>
<accession>F3ZYA4</accession>
<dbReference type="KEGG" id="mas:Mahau_0413"/>
<dbReference type="GO" id="GO:0008477">
    <property type="term" value="F:purine nucleosidase activity"/>
    <property type="evidence" value="ECO:0007669"/>
    <property type="project" value="TreeGrafter"/>
</dbReference>
<keyword evidence="5" id="KW-1185">Reference proteome</keyword>
<dbReference type="SUPFAM" id="SSF53590">
    <property type="entry name" value="Nucleoside hydrolase"/>
    <property type="match status" value="1"/>
</dbReference>
<reference evidence="5" key="1">
    <citation type="submission" date="2010-11" db="EMBL/GenBank/DDBJ databases">
        <title>The complete genome of Mahella australiensis DSM 15567.</title>
        <authorList>
            <consortium name="US DOE Joint Genome Institute (JGI-PGF)"/>
            <person name="Lucas S."/>
            <person name="Copeland A."/>
            <person name="Lapidus A."/>
            <person name="Bruce D."/>
            <person name="Goodwin L."/>
            <person name="Pitluck S."/>
            <person name="Kyrpides N."/>
            <person name="Mavromatis K."/>
            <person name="Pagani I."/>
            <person name="Ivanova N."/>
            <person name="Teshima H."/>
            <person name="Brettin T."/>
            <person name="Detter J.C."/>
            <person name="Han C."/>
            <person name="Tapia R."/>
            <person name="Land M."/>
            <person name="Hauser L."/>
            <person name="Markowitz V."/>
            <person name="Cheng J.-F."/>
            <person name="Hugenholtz P."/>
            <person name="Woyke T."/>
            <person name="Wu D."/>
            <person name="Spring S."/>
            <person name="Pukall R."/>
            <person name="Steenblock K."/>
            <person name="Schneider S."/>
            <person name="Klenk H.-P."/>
            <person name="Eisen J.A."/>
        </authorList>
    </citation>
    <scope>NUCLEOTIDE SEQUENCE [LARGE SCALE GENOMIC DNA]</scope>
    <source>
        <strain evidence="5">DSM 15567 / CIP 107919 / 50-1 BON</strain>
    </source>
</reference>